<dbReference type="InterPro" id="IPR016181">
    <property type="entry name" value="Acyl_CoA_acyltransferase"/>
</dbReference>
<evidence type="ECO:0000256" key="1">
    <source>
        <dbReference type="SAM" id="MobiDB-lite"/>
    </source>
</evidence>
<sequence>MSEVQFACSTEETHQVGKPQAPSFTGPFTTEGGLTAITLSSPSEMDQWIGEWIELAQQTEFCNAFYEPTFFQAAVKNLASQEDWQVVLIKEDAEDKLIGFFPFVRGRGPARLSELSLWKSKLSFLTSPLIRSGSEQQVFKLLLKHLRTMQPRVDLVELPMTLAEGRVHQELHRLIRDNLLTTYHYDHYSRAILTEGHDYDELLTENIGRHHFREYRRQLRRMNNLGQVEFRTNEDPEYGECWADWFLELELKSWKGEGGSALKQDPQQEEFFRELVTSRTRAGGVEMLGMFLDGEPVAMLCTLVSQKGCFEYKIAFDQEYKKYSPGMLVQLHKMQRFLESKRSPWVDSCAVPNHPMINRLWSERRSIEHMVVSLGRPWANIVLGAMPLLRSLKRTFRKPKR</sequence>
<dbReference type="Proteomes" id="UP000315724">
    <property type="component" value="Chromosome"/>
</dbReference>
<dbReference type="SUPFAM" id="SSF55729">
    <property type="entry name" value="Acyl-CoA N-acyltransferases (Nat)"/>
    <property type="match status" value="1"/>
</dbReference>
<dbReference type="RefSeq" id="WP_145204456.1">
    <property type="nucleotide sequence ID" value="NZ_CP036267.1"/>
</dbReference>
<gene>
    <name evidence="3" type="ORF">Mal48_45050</name>
</gene>
<dbReference type="EMBL" id="CP036267">
    <property type="protein sequence ID" value="QDT35229.1"/>
    <property type="molecule type" value="Genomic_DNA"/>
</dbReference>
<dbReference type="Pfam" id="PF13480">
    <property type="entry name" value="Acetyltransf_6"/>
    <property type="match status" value="1"/>
</dbReference>
<evidence type="ECO:0000313" key="3">
    <source>
        <dbReference type="EMBL" id="QDT35229.1"/>
    </source>
</evidence>
<dbReference type="AlphaFoldDB" id="A0A517QUB0"/>
<organism evidence="3 4">
    <name type="scientific">Thalassoglobus polymorphus</name>
    <dbReference type="NCBI Taxonomy" id="2527994"/>
    <lineage>
        <taxon>Bacteria</taxon>
        <taxon>Pseudomonadati</taxon>
        <taxon>Planctomycetota</taxon>
        <taxon>Planctomycetia</taxon>
        <taxon>Planctomycetales</taxon>
        <taxon>Planctomycetaceae</taxon>
        <taxon>Thalassoglobus</taxon>
    </lineage>
</organism>
<dbReference type="OrthoDB" id="213519at2"/>
<name>A0A517QUB0_9PLAN</name>
<evidence type="ECO:0000313" key="4">
    <source>
        <dbReference type="Proteomes" id="UP000315724"/>
    </source>
</evidence>
<feature type="region of interest" description="Disordered" evidence="1">
    <location>
        <begin position="8"/>
        <end position="27"/>
    </location>
</feature>
<evidence type="ECO:0000259" key="2">
    <source>
        <dbReference type="Pfam" id="PF13480"/>
    </source>
</evidence>
<protein>
    <recommendedName>
        <fullName evidence="2">BioF2-like acetyltransferase domain-containing protein</fullName>
    </recommendedName>
</protein>
<keyword evidence="4" id="KW-1185">Reference proteome</keyword>
<feature type="domain" description="BioF2-like acetyltransferase" evidence="2">
    <location>
        <begin position="211"/>
        <end position="339"/>
    </location>
</feature>
<reference evidence="3 4" key="1">
    <citation type="submission" date="2019-02" db="EMBL/GenBank/DDBJ databases">
        <title>Deep-cultivation of Planctomycetes and their phenomic and genomic characterization uncovers novel biology.</title>
        <authorList>
            <person name="Wiegand S."/>
            <person name="Jogler M."/>
            <person name="Boedeker C."/>
            <person name="Pinto D."/>
            <person name="Vollmers J."/>
            <person name="Rivas-Marin E."/>
            <person name="Kohn T."/>
            <person name="Peeters S.H."/>
            <person name="Heuer A."/>
            <person name="Rast P."/>
            <person name="Oberbeckmann S."/>
            <person name="Bunk B."/>
            <person name="Jeske O."/>
            <person name="Meyerdierks A."/>
            <person name="Storesund J.E."/>
            <person name="Kallscheuer N."/>
            <person name="Luecker S."/>
            <person name="Lage O.M."/>
            <person name="Pohl T."/>
            <person name="Merkel B.J."/>
            <person name="Hornburger P."/>
            <person name="Mueller R.-W."/>
            <person name="Bruemmer F."/>
            <person name="Labrenz M."/>
            <person name="Spormann A.M."/>
            <person name="Op den Camp H."/>
            <person name="Overmann J."/>
            <person name="Amann R."/>
            <person name="Jetten M.S.M."/>
            <person name="Mascher T."/>
            <person name="Medema M.H."/>
            <person name="Devos D.P."/>
            <person name="Kaster A.-K."/>
            <person name="Ovreas L."/>
            <person name="Rohde M."/>
            <person name="Galperin M.Y."/>
            <person name="Jogler C."/>
        </authorList>
    </citation>
    <scope>NUCLEOTIDE SEQUENCE [LARGE SCALE GENOMIC DNA]</scope>
    <source>
        <strain evidence="3 4">Mal48</strain>
    </source>
</reference>
<accession>A0A517QUB0</accession>
<dbReference type="InterPro" id="IPR038740">
    <property type="entry name" value="BioF2-like_GNAT_dom"/>
</dbReference>
<proteinExistence type="predicted"/>
<dbReference type="KEGG" id="tpol:Mal48_45050"/>
<dbReference type="Gene3D" id="3.40.630.30">
    <property type="match status" value="1"/>
</dbReference>